<dbReference type="InterPro" id="IPR012337">
    <property type="entry name" value="RNaseH-like_sf"/>
</dbReference>
<gene>
    <name evidence="1" type="ORF">LSAT_V11C100028060</name>
</gene>
<keyword evidence="2" id="KW-1185">Reference proteome</keyword>
<accession>A0A9R1WRV5</accession>
<evidence type="ECO:0008006" key="3">
    <source>
        <dbReference type="Google" id="ProtNLM"/>
    </source>
</evidence>
<dbReference type="Proteomes" id="UP000235145">
    <property type="component" value="Unassembled WGS sequence"/>
</dbReference>
<dbReference type="InterPro" id="IPR052035">
    <property type="entry name" value="ZnF_BED_domain_contain"/>
</dbReference>
<evidence type="ECO:0000313" key="1">
    <source>
        <dbReference type="EMBL" id="KAJ0227667.1"/>
    </source>
</evidence>
<sequence length="279" mass="31873">MVEGKDSMQVWVVDGKDDISTLKSHESKTCPVVKGQGNSDKTTPVGAIFMHNNDDIRESFCKFMIQVGMLINHFDNPWLTRILQKKMQPQYRQVSHTTLRGDGIMYWGIAKRGIQLGFFNIKTVVSLICDVWSSTKNCPKNYPDVTTHWIDLSTWVMNKRVIAFVLIAHPHTSVIAAYNLRDKIFAISFDNASNNAAAAKRIFAKYKPIFDTSFIYTRCVCHIINLAVEDGLRIIYSMIEKLKSVLIRVFGKHIATMEKYRRFALSININAYSPHCDVD</sequence>
<dbReference type="EMBL" id="NBSK02000001">
    <property type="protein sequence ID" value="KAJ0227667.1"/>
    <property type="molecule type" value="Genomic_DNA"/>
</dbReference>
<dbReference type="SUPFAM" id="SSF53098">
    <property type="entry name" value="Ribonuclease H-like"/>
    <property type="match status" value="1"/>
</dbReference>
<dbReference type="AlphaFoldDB" id="A0A9R1WRV5"/>
<comment type="caution">
    <text evidence="1">The sequence shown here is derived from an EMBL/GenBank/DDBJ whole genome shotgun (WGS) entry which is preliminary data.</text>
</comment>
<proteinExistence type="predicted"/>
<dbReference type="PANTHER" id="PTHR46481:SF5">
    <property type="entry name" value="OS08G0393150 PROTEIN"/>
    <property type="match status" value="1"/>
</dbReference>
<dbReference type="PANTHER" id="PTHR46481">
    <property type="entry name" value="ZINC FINGER BED DOMAIN-CONTAINING PROTEIN 4"/>
    <property type="match status" value="1"/>
</dbReference>
<protein>
    <recommendedName>
        <fullName evidence="3">DUF659 domain-containing protein</fullName>
    </recommendedName>
</protein>
<evidence type="ECO:0000313" key="2">
    <source>
        <dbReference type="Proteomes" id="UP000235145"/>
    </source>
</evidence>
<organism evidence="1 2">
    <name type="scientific">Lactuca sativa</name>
    <name type="common">Garden lettuce</name>
    <dbReference type="NCBI Taxonomy" id="4236"/>
    <lineage>
        <taxon>Eukaryota</taxon>
        <taxon>Viridiplantae</taxon>
        <taxon>Streptophyta</taxon>
        <taxon>Embryophyta</taxon>
        <taxon>Tracheophyta</taxon>
        <taxon>Spermatophyta</taxon>
        <taxon>Magnoliopsida</taxon>
        <taxon>eudicotyledons</taxon>
        <taxon>Gunneridae</taxon>
        <taxon>Pentapetalae</taxon>
        <taxon>asterids</taxon>
        <taxon>campanulids</taxon>
        <taxon>Asterales</taxon>
        <taxon>Asteraceae</taxon>
        <taxon>Cichorioideae</taxon>
        <taxon>Cichorieae</taxon>
        <taxon>Lactucinae</taxon>
        <taxon>Lactuca</taxon>
    </lineage>
</organism>
<name>A0A9R1WRV5_LACSA</name>
<reference evidence="1 2" key="1">
    <citation type="journal article" date="2017" name="Nat. Commun.">
        <title>Genome assembly with in vitro proximity ligation data and whole-genome triplication in lettuce.</title>
        <authorList>
            <person name="Reyes-Chin-Wo S."/>
            <person name="Wang Z."/>
            <person name="Yang X."/>
            <person name="Kozik A."/>
            <person name="Arikit S."/>
            <person name="Song C."/>
            <person name="Xia L."/>
            <person name="Froenicke L."/>
            <person name="Lavelle D.O."/>
            <person name="Truco M.J."/>
            <person name="Xia R."/>
            <person name="Zhu S."/>
            <person name="Xu C."/>
            <person name="Xu H."/>
            <person name="Xu X."/>
            <person name="Cox K."/>
            <person name="Korf I."/>
            <person name="Meyers B.C."/>
            <person name="Michelmore R.W."/>
        </authorList>
    </citation>
    <scope>NUCLEOTIDE SEQUENCE [LARGE SCALE GENOMIC DNA]</scope>
    <source>
        <strain evidence="2">cv. Salinas</strain>
        <tissue evidence="1">Seedlings</tissue>
    </source>
</reference>